<dbReference type="Pfam" id="PF01548">
    <property type="entry name" value="DEDD_Tnp_IS110"/>
    <property type="match status" value="1"/>
</dbReference>
<keyword evidence="3" id="KW-1185">Reference proteome</keyword>
<proteinExistence type="predicted"/>
<protein>
    <recommendedName>
        <fullName evidence="1">Transposase IS110-like N-terminal domain-containing protein</fullName>
    </recommendedName>
</protein>
<name>A0ABQ6NYK2_9BACL</name>
<comment type="caution">
    <text evidence="2">The sequence shown here is derived from an EMBL/GenBank/DDBJ whole genome shotgun (WGS) entry which is preliminary data.</text>
</comment>
<feature type="domain" description="Transposase IS110-like N-terminal" evidence="1">
    <location>
        <begin position="2"/>
        <end position="63"/>
    </location>
</feature>
<evidence type="ECO:0000313" key="3">
    <source>
        <dbReference type="Proteomes" id="UP001285921"/>
    </source>
</evidence>
<dbReference type="Proteomes" id="UP001285921">
    <property type="component" value="Unassembled WGS sequence"/>
</dbReference>
<organism evidence="2 3">
    <name type="scientific">Paenibacillus glycanilyticus</name>
    <dbReference type="NCBI Taxonomy" id="126569"/>
    <lineage>
        <taxon>Bacteria</taxon>
        <taxon>Bacillati</taxon>
        <taxon>Bacillota</taxon>
        <taxon>Bacilli</taxon>
        <taxon>Bacillales</taxon>
        <taxon>Paenibacillaceae</taxon>
        <taxon>Paenibacillus</taxon>
    </lineage>
</organism>
<accession>A0ABQ6NYK2</accession>
<evidence type="ECO:0000259" key="1">
    <source>
        <dbReference type="Pfam" id="PF01548"/>
    </source>
</evidence>
<dbReference type="EMBL" id="BTCL01000047">
    <property type="protein sequence ID" value="GMK49079.1"/>
    <property type="molecule type" value="Genomic_DNA"/>
</dbReference>
<dbReference type="InterPro" id="IPR002525">
    <property type="entry name" value="Transp_IS110-like_N"/>
</dbReference>
<gene>
    <name evidence="2" type="ORF">PghCCS26_62090</name>
</gene>
<sequence length="91" mass="10551">MKTDAADARLLGELFYKEELEPDRKRGAQLLNLRHLTRFHESISDMYVQTKLQFQAVVDQVFPEYIGVFGDTYSKVSLPILTRFPTSEKVL</sequence>
<reference evidence="2 3" key="1">
    <citation type="submission" date="2023-05" db="EMBL/GenBank/DDBJ databases">
        <title>Draft genome of Paenibacillus sp. CCS26.</title>
        <authorList>
            <person name="Akita H."/>
            <person name="Shinto Y."/>
            <person name="Kimura Z."/>
        </authorList>
    </citation>
    <scope>NUCLEOTIDE SEQUENCE [LARGE SCALE GENOMIC DNA]</scope>
    <source>
        <strain evidence="2 3">CCS26</strain>
    </source>
</reference>
<evidence type="ECO:0000313" key="2">
    <source>
        <dbReference type="EMBL" id="GMK49079.1"/>
    </source>
</evidence>